<evidence type="ECO:0000313" key="3">
    <source>
        <dbReference type="Proteomes" id="UP000250235"/>
    </source>
</evidence>
<reference evidence="2 3" key="1">
    <citation type="journal article" date="2015" name="Proc. Natl. Acad. Sci. U.S.A.">
        <title>The resurrection genome of Boea hygrometrica: A blueprint for survival of dehydration.</title>
        <authorList>
            <person name="Xiao L."/>
            <person name="Yang G."/>
            <person name="Zhang L."/>
            <person name="Yang X."/>
            <person name="Zhao S."/>
            <person name="Ji Z."/>
            <person name="Zhou Q."/>
            <person name="Hu M."/>
            <person name="Wang Y."/>
            <person name="Chen M."/>
            <person name="Xu Y."/>
            <person name="Jin H."/>
            <person name="Xiao X."/>
            <person name="Hu G."/>
            <person name="Bao F."/>
            <person name="Hu Y."/>
            <person name="Wan P."/>
            <person name="Li L."/>
            <person name="Deng X."/>
            <person name="Kuang T."/>
            <person name="Xiang C."/>
            <person name="Zhu J.K."/>
            <person name="Oliver M.J."/>
            <person name="He Y."/>
        </authorList>
    </citation>
    <scope>NUCLEOTIDE SEQUENCE [LARGE SCALE GENOMIC DNA]</scope>
    <source>
        <strain evidence="3">cv. XS01</strain>
    </source>
</reference>
<proteinExistence type="inferred from homology"/>
<gene>
    <name evidence="2" type="ORF">F511_20356</name>
</gene>
<dbReference type="EMBL" id="KV020104">
    <property type="protein sequence ID" value="KZV15371.1"/>
    <property type="molecule type" value="Genomic_DNA"/>
</dbReference>
<dbReference type="Gene3D" id="2.40.160.200">
    <property type="entry name" value="LURP1-related"/>
    <property type="match status" value="1"/>
</dbReference>
<evidence type="ECO:0000256" key="1">
    <source>
        <dbReference type="ARBA" id="ARBA00005437"/>
    </source>
</evidence>
<keyword evidence="3" id="KW-1185">Reference proteome</keyword>
<dbReference type="AlphaFoldDB" id="A0A2Z7A237"/>
<dbReference type="SUPFAM" id="SSF54518">
    <property type="entry name" value="Tubby C-terminal domain-like"/>
    <property type="match status" value="1"/>
</dbReference>
<dbReference type="InterPro" id="IPR007612">
    <property type="entry name" value="LOR"/>
</dbReference>
<dbReference type="OrthoDB" id="1876238at2759"/>
<dbReference type="PANTHER" id="PTHR31087">
    <property type="match status" value="1"/>
</dbReference>
<dbReference type="InterPro" id="IPR038595">
    <property type="entry name" value="LOR_sf"/>
</dbReference>
<protein>
    <recommendedName>
        <fullName evidence="4">Protein LURP-one-related 17</fullName>
    </recommendedName>
</protein>
<organism evidence="2 3">
    <name type="scientific">Dorcoceras hygrometricum</name>
    <dbReference type="NCBI Taxonomy" id="472368"/>
    <lineage>
        <taxon>Eukaryota</taxon>
        <taxon>Viridiplantae</taxon>
        <taxon>Streptophyta</taxon>
        <taxon>Embryophyta</taxon>
        <taxon>Tracheophyta</taxon>
        <taxon>Spermatophyta</taxon>
        <taxon>Magnoliopsida</taxon>
        <taxon>eudicotyledons</taxon>
        <taxon>Gunneridae</taxon>
        <taxon>Pentapetalae</taxon>
        <taxon>asterids</taxon>
        <taxon>lamiids</taxon>
        <taxon>Lamiales</taxon>
        <taxon>Gesneriaceae</taxon>
        <taxon>Didymocarpoideae</taxon>
        <taxon>Trichosporeae</taxon>
        <taxon>Loxocarpinae</taxon>
        <taxon>Dorcoceras</taxon>
    </lineage>
</organism>
<name>A0A2Z7A237_9LAMI</name>
<accession>A0A2Z7A237</accession>
<dbReference type="InterPro" id="IPR025659">
    <property type="entry name" value="Tubby-like_C"/>
</dbReference>
<dbReference type="PANTHER" id="PTHR31087:SF14">
    <property type="entry name" value="PROTEIN LURP-ONE-RELATED 17"/>
    <property type="match status" value="1"/>
</dbReference>
<dbReference type="Proteomes" id="UP000250235">
    <property type="component" value="Unassembled WGS sequence"/>
</dbReference>
<comment type="similarity">
    <text evidence="1">Belongs to the LOR family.</text>
</comment>
<evidence type="ECO:0000313" key="2">
    <source>
        <dbReference type="EMBL" id="KZV15371.1"/>
    </source>
</evidence>
<dbReference type="Pfam" id="PF04525">
    <property type="entry name" value="LOR"/>
    <property type="match status" value="1"/>
</dbReference>
<evidence type="ECO:0008006" key="4">
    <source>
        <dbReference type="Google" id="ProtNLM"/>
    </source>
</evidence>
<sequence>MLRFLKSLSRTVHQCPEELENSGMKTHSDSSHDTKDCTVSLTVWRKSLVFSCNGFTVIGSDGSLVYRVDNYRGCSSQIVLMDGSGNPVFTICRRRNLRLVDCSWLVYGGEVGESCSNNSSSKPIFHVRKNLNILEKNCKVLAYVYDGTHDKKCAYTIEGAYRHRMCNILDESKRVVAEIKRKQDAAEGVSFGSEVFVLSVRPGLDSGFAMAIVSLLDQMFS</sequence>